<reference evidence="1" key="1">
    <citation type="submission" date="2022-07" db="EMBL/GenBank/DDBJ databases">
        <title>Phylogenomic reconstructions and comparative analyses of Kickxellomycotina fungi.</title>
        <authorList>
            <person name="Reynolds N.K."/>
            <person name="Stajich J.E."/>
            <person name="Barry K."/>
            <person name="Grigoriev I.V."/>
            <person name="Crous P."/>
            <person name="Smith M.E."/>
        </authorList>
    </citation>
    <scope>NUCLEOTIDE SEQUENCE</scope>
    <source>
        <strain evidence="1">BCRC 34297</strain>
    </source>
</reference>
<comment type="caution">
    <text evidence="1">The sequence shown here is derived from an EMBL/GenBank/DDBJ whole genome shotgun (WGS) entry which is preliminary data.</text>
</comment>
<evidence type="ECO:0000313" key="1">
    <source>
        <dbReference type="EMBL" id="KAJ2751907.1"/>
    </source>
</evidence>
<sequence length="89" mass="9907">MCKEHCSPASAPETQRIIVTMKEGLDEKQKVEFIKDFEEKGGKVVDKLDAINMLIAEIPADVLTSMQSSLQGHDVVRHVELDGEVTIQK</sequence>
<dbReference type="EMBL" id="JANBUH010000343">
    <property type="protein sequence ID" value="KAJ2751907.1"/>
    <property type="molecule type" value="Genomic_DNA"/>
</dbReference>
<dbReference type="Gene3D" id="3.30.70.80">
    <property type="entry name" value="Peptidase S8 propeptide/proteinase inhibitor I9"/>
    <property type="match status" value="1"/>
</dbReference>
<organism evidence="1 2">
    <name type="scientific">Coemansia pectinata</name>
    <dbReference type="NCBI Taxonomy" id="1052879"/>
    <lineage>
        <taxon>Eukaryota</taxon>
        <taxon>Fungi</taxon>
        <taxon>Fungi incertae sedis</taxon>
        <taxon>Zoopagomycota</taxon>
        <taxon>Kickxellomycotina</taxon>
        <taxon>Kickxellomycetes</taxon>
        <taxon>Kickxellales</taxon>
        <taxon>Kickxellaceae</taxon>
        <taxon>Coemansia</taxon>
    </lineage>
</organism>
<keyword evidence="2" id="KW-1185">Reference proteome</keyword>
<evidence type="ECO:0008006" key="3">
    <source>
        <dbReference type="Google" id="ProtNLM"/>
    </source>
</evidence>
<proteinExistence type="predicted"/>
<dbReference type="OrthoDB" id="5518345at2759"/>
<accession>A0A9W8L9M7</accession>
<dbReference type="InterPro" id="IPR037045">
    <property type="entry name" value="S8pro/Inhibitor_I9_sf"/>
</dbReference>
<dbReference type="AlphaFoldDB" id="A0A9W8L9M7"/>
<dbReference type="SUPFAM" id="SSF54897">
    <property type="entry name" value="Protease propeptides/inhibitors"/>
    <property type="match status" value="1"/>
</dbReference>
<evidence type="ECO:0000313" key="2">
    <source>
        <dbReference type="Proteomes" id="UP001140011"/>
    </source>
</evidence>
<dbReference type="Proteomes" id="UP001140011">
    <property type="component" value="Unassembled WGS sequence"/>
</dbReference>
<protein>
    <recommendedName>
        <fullName evidence="3">Inhibitor I9 domain-containing protein</fullName>
    </recommendedName>
</protein>
<name>A0A9W8L9M7_9FUNG</name>
<gene>
    <name evidence="1" type="ORF">GGI19_004178</name>
</gene>